<dbReference type="PANTHER" id="PTHR45339:SF1">
    <property type="entry name" value="HYBRID SIGNAL TRANSDUCTION HISTIDINE KINASE J"/>
    <property type="match status" value="1"/>
</dbReference>
<accession>A0A6M0JVI4</accession>
<dbReference type="AlphaFoldDB" id="A0A6M0JVI4"/>
<keyword evidence="2" id="KW-0902">Two-component regulatory system</keyword>
<evidence type="ECO:0000313" key="5">
    <source>
        <dbReference type="EMBL" id="NEV61546.1"/>
    </source>
</evidence>
<dbReference type="SUPFAM" id="SSF52172">
    <property type="entry name" value="CheY-like"/>
    <property type="match status" value="1"/>
</dbReference>
<dbReference type="SMART" id="SM00448">
    <property type="entry name" value="REC"/>
    <property type="match status" value="1"/>
</dbReference>
<feature type="modified residue" description="4-aspartylphosphate" evidence="3">
    <location>
        <position position="76"/>
    </location>
</feature>
<sequence>MRRFFRKSSSPSAKAPSAADAKAQGATILVVDDSPTETRIFTSTLMKAGYEVETATNGEEAVEAARSIKPDLILMDVIMPVLNGYQATRLIRKDPEIGGTPIIMVTTKDMQTDRTWGMRQGATDYMAKPVDRQRLLERIAELLDGGPDA</sequence>
<dbReference type="Gene3D" id="3.40.50.2300">
    <property type="match status" value="1"/>
</dbReference>
<evidence type="ECO:0000256" key="1">
    <source>
        <dbReference type="ARBA" id="ARBA00022553"/>
    </source>
</evidence>
<gene>
    <name evidence="5" type="ORF">G3446_06525</name>
</gene>
<keyword evidence="1 3" id="KW-0597">Phosphoprotein</keyword>
<keyword evidence="6" id="KW-1185">Reference proteome</keyword>
<evidence type="ECO:0000256" key="3">
    <source>
        <dbReference type="PROSITE-ProRule" id="PRU00169"/>
    </source>
</evidence>
<dbReference type="Pfam" id="PF00072">
    <property type="entry name" value="Response_reg"/>
    <property type="match status" value="1"/>
</dbReference>
<organism evidence="5 6">
    <name type="scientific">Thiorhodococcus minor</name>
    <dbReference type="NCBI Taxonomy" id="57489"/>
    <lineage>
        <taxon>Bacteria</taxon>
        <taxon>Pseudomonadati</taxon>
        <taxon>Pseudomonadota</taxon>
        <taxon>Gammaproteobacteria</taxon>
        <taxon>Chromatiales</taxon>
        <taxon>Chromatiaceae</taxon>
        <taxon>Thiorhodococcus</taxon>
    </lineage>
</organism>
<reference evidence="5 6" key="1">
    <citation type="submission" date="2020-02" db="EMBL/GenBank/DDBJ databases">
        <title>Genome sequences of Thiorhodococcus mannitoliphagus and Thiorhodococcus minor, purple sulfur photosynthetic bacteria in the gammaproteobacterial family, Chromatiaceae.</title>
        <authorList>
            <person name="Aviles F.A."/>
            <person name="Meyer T.E."/>
            <person name="Kyndt J.A."/>
        </authorList>
    </citation>
    <scope>NUCLEOTIDE SEQUENCE [LARGE SCALE GENOMIC DNA]</scope>
    <source>
        <strain evidence="5 6">DSM 11518</strain>
    </source>
</reference>
<dbReference type="PROSITE" id="PS50110">
    <property type="entry name" value="RESPONSE_REGULATORY"/>
    <property type="match status" value="1"/>
</dbReference>
<protein>
    <submittedName>
        <fullName evidence="5">Response regulator</fullName>
    </submittedName>
</protein>
<dbReference type="InterPro" id="IPR001789">
    <property type="entry name" value="Sig_transdc_resp-reg_receiver"/>
</dbReference>
<dbReference type="RefSeq" id="WP_164451878.1">
    <property type="nucleotide sequence ID" value="NZ_JAAIJQ010000014.1"/>
</dbReference>
<evidence type="ECO:0000313" key="6">
    <source>
        <dbReference type="Proteomes" id="UP000483379"/>
    </source>
</evidence>
<dbReference type="Proteomes" id="UP000483379">
    <property type="component" value="Unassembled WGS sequence"/>
</dbReference>
<dbReference type="CDD" id="cd17546">
    <property type="entry name" value="REC_hyHK_CKI1_RcsC-like"/>
    <property type="match status" value="1"/>
</dbReference>
<evidence type="ECO:0000256" key="2">
    <source>
        <dbReference type="ARBA" id="ARBA00023012"/>
    </source>
</evidence>
<feature type="domain" description="Response regulatory" evidence="4">
    <location>
        <begin position="27"/>
        <end position="143"/>
    </location>
</feature>
<dbReference type="GO" id="GO:0000160">
    <property type="term" value="P:phosphorelay signal transduction system"/>
    <property type="evidence" value="ECO:0007669"/>
    <property type="project" value="UniProtKB-KW"/>
</dbReference>
<dbReference type="InterPro" id="IPR011006">
    <property type="entry name" value="CheY-like_superfamily"/>
</dbReference>
<name>A0A6M0JVI4_9GAMM</name>
<comment type="caution">
    <text evidence="5">The sequence shown here is derived from an EMBL/GenBank/DDBJ whole genome shotgun (WGS) entry which is preliminary data.</text>
</comment>
<evidence type="ECO:0000259" key="4">
    <source>
        <dbReference type="PROSITE" id="PS50110"/>
    </source>
</evidence>
<proteinExistence type="predicted"/>
<dbReference type="PANTHER" id="PTHR45339">
    <property type="entry name" value="HYBRID SIGNAL TRANSDUCTION HISTIDINE KINASE J"/>
    <property type="match status" value="1"/>
</dbReference>
<dbReference type="EMBL" id="JAAIJQ010000014">
    <property type="protein sequence ID" value="NEV61546.1"/>
    <property type="molecule type" value="Genomic_DNA"/>
</dbReference>